<evidence type="ECO:0000259" key="1">
    <source>
        <dbReference type="Pfam" id="PF06985"/>
    </source>
</evidence>
<dbReference type="InterPro" id="IPR010730">
    <property type="entry name" value="HET"/>
</dbReference>
<dbReference type="OrthoDB" id="194358at2759"/>
<dbReference type="EMBL" id="WIGM01000660">
    <property type="protein sequence ID" value="KAF6817113.1"/>
    <property type="molecule type" value="Genomic_DNA"/>
</dbReference>
<gene>
    <name evidence="2" type="ORF">CMUS01_12154</name>
</gene>
<accession>A0A8H6N2G2</accession>
<dbReference type="Proteomes" id="UP000639643">
    <property type="component" value="Unassembled WGS sequence"/>
</dbReference>
<reference evidence="2" key="1">
    <citation type="journal article" date="2020" name="Phytopathology">
        <title>Genome Sequence Resources of Colletotrichum truncatum, C. plurivorum, C. musicola, and C. sojae: Four Species Pathogenic to Soybean (Glycine max).</title>
        <authorList>
            <person name="Rogerio F."/>
            <person name="Boufleur T.R."/>
            <person name="Ciampi-Guillardi M."/>
            <person name="Sukno S.A."/>
            <person name="Thon M.R."/>
            <person name="Massola Junior N.S."/>
            <person name="Baroncelli R."/>
        </authorList>
    </citation>
    <scope>NUCLEOTIDE SEQUENCE</scope>
    <source>
        <strain evidence="2">LFN0074</strain>
    </source>
</reference>
<dbReference type="AlphaFoldDB" id="A0A8H6N2G2"/>
<comment type="caution">
    <text evidence="2">The sequence shown here is derived from an EMBL/GenBank/DDBJ whole genome shotgun (WGS) entry which is preliminary data.</text>
</comment>
<proteinExistence type="predicted"/>
<name>A0A8H6N2G2_9PEZI</name>
<keyword evidence="3" id="KW-1185">Reference proteome</keyword>
<organism evidence="2 3">
    <name type="scientific">Colletotrichum musicola</name>
    <dbReference type="NCBI Taxonomy" id="2175873"/>
    <lineage>
        <taxon>Eukaryota</taxon>
        <taxon>Fungi</taxon>
        <taxon>Dikarya</taxon>
        <taxon>Ascomycota</taxon>
        <taxon>Pezizomycotina</taxon>
        <taxon>Sordariomycetes</taxon>
        <taxon>Hypocreomycetidae</taxon>
        <taxon>Glomerellales</taxon>
        <taxon>Glomerellaceae</taxon>
        <taxon>Colletotrichum</taxon>
        <taxon>Colletotrichum orchidearum species complex</taxon>
    </lineage>
</organism>
<dbReference type="PANTHER" id="PTHR24148">
    <property type="entry name" value="ANKYRIN REPEAT DOMAIN-CONTAINING PROTEIN 39 HOMOLOG-RELATED"/>
    <property type="match status" value="1"/>
</dbReference>
<evidence type="ECO:0000313" key="2">
    <source>
        <dbReference type="EMBL" id="KAF6817113.1"/>
    </source>
</evidence>
<dbReference type="InterPro" id="IPR052895">
    <property type="entry name" value="HetReg/Transcr_Mod"/>
</dbReference>
<evidence type="ECO:0000313" key="3">
    <source>
        <dbReference type="Proteomes" id="UP000639643"/>
    </source>
</evidence>
<dbReference type="PANTHER" id="PTHR24148:SF78">
    <property type="entry name" value="HETEROKARYON INCOMPATIBILITY DOMAIN-CONTAINING PROTEIN"/>
    <property type="match status" value="1"/>
</dbReference>
<protein>
    <submittedName>
        <fullName evidence="2">HET-domain-containing protein</fullName>
    </submittedName>
</protein>
<dbReference type="Pfam" id="PF06985">
    <property type="entry name" value="HET"/>
    <property type="match status" value="1"/>
</dbReference>
<sequence>MEALTTTSIDQPYVYEDLNLERPALRLVRLFSGDGTELKCELFQAYLDERESVLPYEAISYTWGLTNLSHNIDVDGKRLDITASLYVALQNLRYAESDRILWVDGICINQNNHKERGHQVQQMGYIYRHADRVIFWLRLSTDETDELLESLQRLTKESMQRATASWTLQDHRWYYMWDISRSTCERPNFELEPVLRQGLADLLERPWFRRAWILQEVANAQSAIVCCGQKSVSARLFPLVPILLGVKPQELQQAVLDIMPGPSRKATWWAQNRSMYYLLKHFGSSEATEPRDVIYALRGISTDANSSNILTPDYELSNEELLRQVLNFLFHCDIKMSRIEVGDIGDLIRKLSDFNNIAIGQLIKYSNEEALAVILKRGDLHVSSYTVRL</sequence>
<feature type="domain" description="Heterokaryon incompatibility" evidence="1">
    <location>
        <begin position="56"/>
        <end position="216"/>
    </location>
</feature>